<dbReference type="Pfam" id="PF14528">
    <property type="entry name" value="LAGLIDADG_3"/>
    <property type="match status" value="1"/>
</dbReference>
<dbReference type="EMBL" id="MW018138">
    <property type="protein sequence ID" value="QPB44396.1"/>
    <property type="molecule type" value="Genomic_DNA"/>
</dbReference>
<feature type="domain" description="DOD-type homing endonuclease" evidence="1">
    <location>
        <begin position="170"/>
        <end position="307"/>
    </location>
</feature>
<evidence type="ECO:0000313" key="3">
    <source>
        <dbReference type="Proteomes" id="UP001162098"/>
    </source>
</evidence>
<dbReference type="KEGG" id="vg:80543592"/>
<protein>
    <recommendedName>
        <fullName evidence="1">DOD-type homing endonuclease domain-containing protein</fullName>
    </recommendedName>
</protein>
<accession>A0A7S7YEN8</accession>
<sequence>MPKRKRETIEFINGSLSRGSHQPVFADCSLQCSAQCSKRVTGLYTSIRKVCEARGAHTCKYCAQTPAGKKQKADAVASMDIDEFVLGQLPDMSNKIVRATCSSGLSKKCTKYYTAQYWTIRRNCNENAGQYVCHPCAMRLKKAGHRNPAAIYDIDENLFREMDNEFKPYLLGWIAGDGNFQKKGGIKIELNERDRHILEDLRDAICPEMPVSRTTEDKVRVQINSVKMNADGRRWLGLSHFTEDGSWKKSHCVQFPHALPTEEAKWHFLRGYFEADGCVVVTKKHGAPRTEITSMSRGMLESIRSFVGLPSTLSGPHLRWAGVASLHFLSRLYAGANYKLKRKYNKFVEIQSWRPRVIQPHVRELAAQLDTLPVYHGCPDGDEACNA</sequence>
<dbReference type="InterPro" id="IPR027434">
    <property type="entry name" value="Homing_endonucl"/>
</dbReference>
<evidence type="ECO:0000259" key="1">
    <source>
        <dbReference type="PROSITE" id="PS50819"/>
    </source>
</evidence>
<keyword evidence="3" id="KW-1185">Reference proteome</keyword>
<dbReference type="PROSITE" id="PS50819">
    <property type="entry name" value="INTEIN_ENDONUCLEASE"/>
    <property type="match status" value="1"/>
</dbReference>
<dbReference type="InterPro" id="IPR004860">
    <property type="entry name" value="LAGLIDADG_dom"/>
</dbReference>
<reference evidence="2 3" key="1">
    <citation type="submission" date="2020-09" db="EMBL/GenBank/DDBJ databases">
        <authorList>
            <person name="Zhang R."/>
            <person name="Garcia K."/>
            <person name="Ogata H."/>
        </authorList>
    </citation>
    <scope>NUCLEOTIDE SEQUENCE [LARGE SCALE GENOMIC DNA]</scope>
    <source>
        <strain evidence="3">stheno</strain>
    </source>
</reference>
<organism evidence="2 3">
    <name type="scientific">Medusavirus stheno T3</name>
    <dbReference type="NCBI Taxonomy" id="3069717"/>
    <lineage>
        <taxon>Viruses</taxon>
        <taxon>Varidnaviria</taxon>
        <taxon>Bamfordvirae</taxon>
        <taxon>Nucleocytoviricota</taxon>
        <taxon>Megaviricetes</taxon>
        <taxon>Mamonoviridae</taxon>
        <taxon>Medusavirus</taxon>
        <taxon>Medusavirus sthenus</taxon>
    </lineage>
</organism>
<proteinExistence type="predicted"/>
<name>A0A7S7YEN8_9VIRU</name>
<dbReference type="InterPro" id="IPR004042">
    <property type="entry name" value="Intein_endonuc_central"/>
</dbReference>
<dbReference type="SUPFAM" id="SSF55608">
    <property type="entry name" value="Homing endonucleases"/>
    <property type="match status" value="1"/>
</dbReference>
<dbReference type="Gene3D" id="3.10.28.10">
    <property type="entry name" value="Homing endonucleases"/>
    <property type="match status" value="1"/>
</dbReference>
<dbReference type="GO" id="GO:0004519">
    <property type="term" value="F:endonuclease activity"/>
    <property type="evidence" value="ECO:0007669"/>
    <property type="project" value="InterPro"/>
</dbReference>
<evidence type="ECO:0000313" key="2">
    <source>
        <dbReference type="EMBL" id="QPB44396.1"/>
    </source>
</evidence>
<dbReference type="Proteomes" id="UP001162098">
    <property type="component" value="Segment"/>
</dbReference>